<reference evidence="2" key="1">
    <citation type="submission" date="2017-03" db="EMBL/GenBank/DDBJ databases">
        <authorList>
            <person name="Monnet C."/>
        </authorList>
    </citation>
    <scope>NUCLEOTIDE SEQUENCE [LARGE SCALE GENOMIC DNA]</scope>
    <source>
        <strain evidence="2">ATCC 49514</strain>
    </source>
</reference>
<accession>A0A2H1JV82</accession>
<dbReference type="AlphaFoldDB" id="A0A2H1JV82"/>
<evidence type="ECO:0000313" key="2">
    <source>
        <dbReference type="Proteomes" id="UP000234382"/>
    </source>
</evidence>
<evidence type="ECO:0000313" key="1">
    <source>
        <dbReference type="EMBL" id="SMX91445.1"/>
    </source>
</evidence>
<protein>
    <submittedName>
        <fullName evidence="1">Uncharacterized protein</fullName>
    </submittedName>
</protein>
<dbReference type="EMBL" id="FXYX01000018">
    <property type="protein sequence ID" value="SMX91445.1"/>
    <property type="molecule type" value="Genomic_DNA"/>
</dbReference>
<name>A0A2H1JV82_9MICO</name>
<keyword evidence="2" id="KW-1185">Reference proteome</keyword>
<sequence>MNRSFFFLAVLGFVLTLGTLAELTYQGPWFLHWLDLRWWWGWIANGWVWLDSVIDLRISFKEPQPDEW</sequence>
<organism evidence="1 2">
    <name type="scientific">Brevibacterium iodinum ATCC 49514</name>
    <dbReference type="NCBI Taxonomy" id="1255616"/>
    <lineage>
        <taxon>Bacteria</taxon>
        <taxon>Bacillati</taxon>
        <taxon>Actinomycetota</taxon>
        <taxon>Actinomycetes</taxon>
        <taxon>Micrococcales</taxon>
        <taxon>Brevibacteriaceae</taxon>
        <taxon>Brevibacterium</taxon>
    </lineage>
</organism>
<gene>
    <name evidence="1" type="ORF">BI49514_02401</name>
</gene>
<proteinExistence type="predicted"/>
<dbReference type="Proteomes" id="UP000234382">
    <property type="component" value="Unassembled WGS sequence"/>
</dbReference>